<dbReference type="KEGG" id="aacx:DEACI_3960"/>
<keyword evidence="4" id="KW-1185">Reference proteome</keyword>
<dbReference type="EMBL" id="LR746496">
    <property type="protein sequence ID" value="CAA7603137.1"/>
    <property type="molecule type" value="Genomic_DNA"/>
</dbReference>
<evidence type="ECO:0000313" key="4">
    <source>
        <dbReference type="Proteomes" id="UP001071230"/>
    </source>
</evidence>
<evidence type="ECO:0000256" key="1">
    <source>
        <dbReference type="SAM" id="MobiDB-lite"/>
    </source>
</evidence>
<dbReference type="AlphaFoldDB" id="A0A8S0Y0G9"/>
<dbReference type="Proteomes" id="UP001071230">
    <property type="component" value="Unassembled WGS sequence"/>
</dbReference>
<feature type="compositionally biased region" description="Low complexity" evidence="1">
    <location>
        <begin position="131"/>
        <end position="143"/>
    </location>
</feature>
<organism evidence="2">
    <name type="scientific">Acididesulfobacillus acetoxydans</name>
    <dbReference type="NCBI Taxonomy" id="1561005"/>
    <lineage>
        <taxon>Bacteria</taxon>
        <taxon>Bacillati</taxon>
        <taxon>Bacillota</taxon>
        <taxon>Clostridia</taxon>
        <taxon>Eubacteriales</taxon>
        <taxon>Peptococcaceae</taxon>
        <taxon>Acididesulfobacillus</taxon>
    </lineage>
</organism>
<evidence type="ECO:0000313" key="3">
    <source>
        <dbReference type="EMBL" id="CEJ07635.1"/>
    </source>
</evidence>
<sequence>MEKTMKKKLLILTSVIVVVLAVVGLWGYNTFFRVNPKVKQQLYHQFGANFFNTFPDSAGGKNSAASGGVAGQGTGVTGQGAGVKPGGADPGAPGSTVPFDSSRGSSGGLSASTGSGSHDPSGGVPGGTSGGNPNSSLGSGAPSLTEAGVVGQYQPEIRSLQNVALSRLDTLYAAAVQEYREDKAAGTLNRAALAQKYIQAGNLLEANVDNRFYSIMGSLHSELVSDGLPTDEVGVIKSQYEAAKAARRSAILGQALRGR</sequence>
<accession>A0A8S0Y0G9</accession>
<evidence type="ECO:0000313" key="2">
    <source>
        <dbReference type="EMBL" id="CAA7603137.1"/>
    </source>
</evidence>
<feature type="compositionally biased region" description="Gly residues" evidence="1">
    <location>
        <begin position="68"/>
        <end position="89"/>
    </location>
</feature>
<gene>
    <name evidence="3" type="ORF">DEACI_2101</name>
    <name evidence="2" type="ORF">DEACI_3960</name>
</gene>
<reference evidence="3" key="1">
    <citation type="submission" date="2014-11" db="EMBL/GenBank/DDBJ databases">
        <authorList>
            <person name="Hornung B.V."/>
        </authorList>
    </citation>
    <scope>NUCLEOTIDE SEQUENCE</scope>
    <source>
        <strain evidence="3">INE</strain>
    </source>
</reference>
<reference evidence="2" key="2">
    <citation type="submission" date="2020-01" db="EMBL/GenBank/DDBJ databases">
        <authorList>
            <person name="Hornung B."/>
        </authorList>
    </citation>
    <scope>NUCLEOTIDE SEQUENCE</scope>
    <source>
        <strain evidence="2">PacBioINE</strain>
    </source>
</reference>
<protein>
    <submittedName>
        <fullName evidence="2">Uncharacterized protein</fullName>
    </submittedName>
</protein>
<dbReference type="EMBL" id="CDGJ01000060">
    <property type="protein sequence ID" value="CEJ07635.1"/>
    <property type="molecule type" value="Genomic_DNA"/>
</dbReference>
<feature type="region of interest" description="Disordered" evidence="1">
    <location>
        <begin position="61"/>
        <end position="143"/>
    </location>
</feature>
<feature type="compositionally biased region" description="Low complexity" evidence="1">
    <location>
        <begin position="101"/>
        <end position="122"/>
    </location>
</feature>
<dbReference type="Proteomes" id="UP000836597">
    <property type="component" value="Chromosome"/>
</dbReference>
<proteinExistence type="predicted"/>
<name>A0A8S0Y0G9_9FIRM</name>